<dbReference type="Gene3D" id="2.60.40.2700">
    <property type="match status" value="1"/>
</dbReference>
<dbReference type="SUPFAM" id="SSF49373">
    <property type="entry name" value="Invasin/intimin cell-adhesion fragments"/>
    <property type="match status" value="1"/>
</dbReference>
<dbReference type="InterPro" id="IPR003343">
    <property type="entry name" value="Big_2"/>
</dbReference>
<proteinExistence type="predicted"/>
<feature type="domain" description="Ig-like" evidence="3">
    <location>
        <begin position="620"/>
        <end position="689"/>
    </location>
</feature>
<dbReference type="InterPro" id="IPR013320">
    <property type="entry name" value="ConA-like_dom_sf"/>
</dbReference>
<name>A0A1H3BKZ0_9FLAO</name>
<dbReference type="InterPro" id="IPR008964">
    <property type="entry name" value="Invasin/intimin_cell_adhesion"/>
</dbReference>
<gene>
    <name evidence="4" type="ORF">SAMN05444338_11029</name>
</gene>
<keyword evidence="5" id="KW-1185">Reference proteome</keyword>
<sequence length="1046" mass="111110">MKFYKKILCFFFLFVTFQGYSQNTLNNIGLTSSTPSVGAYSLRKLSSSYVGSAIRVRRSSDNTTQDIGFAVNGDLDTDFLTSFVGSGNGFVTVWYDQSGNNINAVQNTLLNQPKIVTSGVIERANGLASIIFSGSQFLVVTSTAFNNDLTGCLVHKASSLNTRSGGSGSWYNMNGIFGSEQPGGTRDFAFGIYNNKFTAGNGPSDNSVGGNTVVNDNSMRQNSWTRNKATGQITLYSNGASDGNANLNTGTSSAVTSVAIGANQTFSGGQVFYNGNISELVLFSAVLASQRQTIEKNHGLYYGICILASQPSSNNQSVILGGTPSGLSVLSSDPTATYQWYSNTVNSNSGGTLLSGETNGNYMPSTSVEGTLYYYAVVTTATETCSSKVSGSVRVGIEITTQPSNSNQTVIQNNPVNSLNVVATGSSITFQWYKNGTKSNTGGTLISGATTNSYTPPSTVLGTTYYYVVVSGNNTVLITNPSGAIKITTTPVIWNGPTITFQKVDYANYNQVQNQDIITNLVKITRANSQGLFNIATESGFGGASPSDTEWALGTLSNYANLTYRNWQQAVSYSPPTSVNKTYVVHLISENIYLELKVLSWTDNANGGGFSYSRSTCSPPSEPTANNQSFNSPATVADLAATGTNIKWYLASTGGSALPTSTNLATGTYYVTQTVNSCESARTPIAVTIISCSTPTLSNFNNRTKTYFDINYTITPPSSNSAGLFTYTSSNLAVATISGTTVTIVGPGSTTITATQDADGSYCSGTFASTLTVNNVSVVTKNGQVSTTDFNFINKNGAIGASFGVNNNGMNLQTKTLDVITAGLVMHLDAGNAASYSGSGTTWTDISGFGNNGTIKNGVTFNSTSNGSMVFDGVNDYFVTDNNLNLSDTDKLTIQLILKTASTATAMVLEHSVNWNSNNAFGILSINNKMQITDHNQYYNVYNSVTSINDNNWHLLSTTMDRSLGANDQSLIYIDGNAPNKVNVPGLNNDNNGNFTSHKLFISSRAGAVDNLFFNGNIAQVLIYKRVLSAAEIQHNFNAVKLKYGL</sequence>
<dbReference type="Gene3D" id="2.60.40.1080">
    <property type="match status" value="1"/>
</dbReference>
<dbReference type="Pfam" id="PF19081">
    <property type="entry name" value="Ig_7"/>
    <property type="match status" value="1"/>
</dbReference>
<protein>
    <submittedName>
        <fullName evidence="4">Ig-like domain (Group 2)</fullName>
    </submittedName>
</protein>
<dbReference type="Proteomes" id="UP000198569">
    <property type="component" value="Unassembled WGS sequence"/>
</dbReference>
<feature type="domain" description="BIG2" evidence="2">
    <location>
        <begin position="716"/>
        <end position="758"/>
    </location>
</feature>
<keyword evidence="1" id="KW-0732">Signal</keyword>
<dbReference type="STRING" id="229203.SAMN05444338_11029"/>
<dbReference type="Pfam" id="PF02368">
    <property type="entry name" value="Big_2"/>
    <property type="match status" value="1"/>
</dbReference>
<dbReference type="AlphaFoldDB" id="A0A1H3BKZ0"/>
<feature type="signal peptide" evidence="1">
    <location>
        <begin position="1"/>
        <end position="21"/>
    </location>
</feature>
<organism evidence="4 5">
    <name type="scientific">Flavobacterium degerlachei</name>
    <dbReference type="NCBI Taxonomy" id="229203"/>
    <lineage>
        <taxon>Bacteria</taxon>
        <taxon>Pseudomonadati</taxon>
        <taxon>Bacteroidota</taxon>
        <taxon>Flavobacteriia</taxon>
        <taxon>Flavobacteriales</taxon>
        <taxon>Flavobacteriaceae</taxon>
        <taxon>Flavobacterium</taxon>
    </lineage>
</organism>
<dbReference type="Gene3D" id="2.60.120.200">
    <property type="match status" value="2"/>
</dbReference>
<dbReference type="GO" id="GO:0005975">
    <property type="term" value="P:carbohydrate metabolic process"/>
    <property type="evidence" value="ECO:0007669"/>
    <property type="project" value="UniProtKB-ARBA"/>
</dbReference>
<evidence type="ECO:0000313" key="4">
    <source>
        <dbReference type="EMBL" id="SDX41769.1"/>
    </source>
</evidence>
<dbReference type="OrthoDB" id="9145816at2"/>
<evidence type="ECO:0000259" key="3">
    <source>
        <dbReference type="Pfam" id="PF19081"/>
    </source>
</evidence>
<feature type="chain" id="PRO_5011770876" evidence="1">
    <location>
        <begin position="22"/>
        <end position="1046"/>
    </location>
</feature>
<dbReference type="InterPro" id="IPR044023">
    <property type="entry name" value="Ig_7"/>
</dbReference>
<dbReference type="SUPFAM" id="SSF49899">
    <property type="entry name" value="Concanavalin A-like lectins/glucanases"/>
    <property type="match status" value="2"/>
</dbReference>
<accession>A0A1H3BKZ0</accession>
<reference evidence="5" key="1">
    <citation type="submission" date="2016-10" db="EMBL/GenBank/DDBJ databases">
        <authorList>
            <person name="Varghese N."/>
            <person name="Submissions S."/>
        </authorList>
    </citation>
    <scope>NUCLEOTIDE SEQUENCE [LARGE SCALE GENOMIC DNA]</scope>
    <source>
        <strain evidence="5">DSM 15718</strain>
    </source>
</reference>
<dbReference type="EMBL" id="FNMV01000010">
    <property type="protein sequence ID" value="SDX41769.1"/>
    <property type="molecule type" value="Genomic_DNA"/>
</dbReference>
<evidence type="ECO:0000313" key="5">
    <source>
        <dbReference type="Proteomes" id="UP000198569"/>
    </source>
</evidence>
<evidence type="ECO:0000259" key="2">
    <source>
        <dbReference type="Pfam" id="PF02368"/>
    </source>
</evidence>
<evidence type="ECO:0000256" key="1">
    <source>
        <dbReference type="SAM" id="SignalP"/>
    </source>
</evidence>
<dbReference type="GO" id="GO:0004553">
    <property type="term" value="F:hydrolase activity, hydrolyzing O-glycosyl compounds"/>
    <property type="evidence" value="ECO:0007669"/>
    <property type="project" value="UniProtKB-ARBA"/>
</dbReference>
<dbReference type="RefSeq" id="WP_091433161.1">
    <property type="nucleotide sequence ID" value="NZ_FNMV01000010.1"/>
</dbReference>